<evidence type="ECO:0000313" key="9">
    <source>
        <dbReference type="Proteomes" id="UP000320672"/>
    </source>
</evidence>
<dbReference type="PANTHER" id="PTHR33823">
    <property type="entry name" value="RNA POLYMERASE-BINDING TRANSCRIPTION FACTOR DKSA-RELATED"/>
    <property type="match status" value="1"/>
</dbReference>
<proteinExistence type="predicted"/>
<dbReference type="EMBL" id="CP036262">
    <property type="protein sequence ID" value="QDS94607.1"/>
    <property type="molecule type" value="Genomic_DNA"/>
</dbReference>
<dbReference type="AlphaFoldDB" id="A0A517MII9"/>
<evidence type="ECO:0000256" key="2">
    <source>
        <dbReference type="ARBA" id="ARBA00022771"/>
    </source>
</evidence>
<dbReference type="GO" id="GO:0008270">
    <property type="term" value="F:zinc ion binding"/>
    <property type="evidence" value="ECO:0007669"/>
    <property type="project" value="UniProtKB-KW"/>
</dbReference>
<dbReference type="Proteomes" id="UP000320672">
    <property type="component" value="Chromosome"/>
</dbReference>
<keyword evidence="2" id="KW-0863">Zinc-finger</keyword>
<dbReference type="RefSeq" id="WP_145352615.1">
    <property type="nucleotide sequence ID" value="NZ_CP036262.1"/>
</dbReference>
<name>A0A517MII9_9BACT</name>
<evidence type="ECO:0000256" key="4">
    <source>
        <dbReference type="PROSITE-ProRule" id="PRU00510"/>
    </source>
</evidence>
<evidence type="ECO:0000256" key="1">
    <source>
        <dbReference type="ARBA" id="ARBA00022723"/>
    </source>
</evidence>
<feature type="zinc finger region" description="dksA C4-type" evidence="4">
    <location>
        <begin position="82"/>
        <end position="106"/>
    </location>
</feature>
<dbReference type="PROSITE" id="PS51128">
    <property type="entry name" value="ZF_DKSA_2"/>
    <property type="match status" value="1"/>
</dbReference>
<feature type="region of interest" description="Disordered" evidence="5">
    <location>
        <begin position="32"/>
        <end position="51"/>
    </location>
</feature>
<dbReference type="Gene3D" id="1.20.120.910">
    <property type="entry name" value="DksA, coiled-coil domain"/>
    <property type="match status" value="1"/>
</dbReference>
<evidence type="ECO:0000259" key="6">
    <source>
        <dbReference type="Pfam" id="PF01258"/>
    </source>
</evidence>
<protein>
    <submittedName>
        <fullName evidence="8">General stress protein 16O</fullName>
    </submittedName>
</protein>
<evidence type="ECO:0000256" key="5">
    <source>
        <dbReference type="SAM" id="MobiDB-lite"/>
    </source>
</evidence>
<evidence type="ECO:0000256" key="3">
    <source>
        <dbReference type="ARBA" id="ARBA00022833"/>
    </source>
</evidence>
<keyword evidence="1" id="KW-0479">Metal-binding</keyword>
<evidence type="ECO:0000259" key="7">
    <source>
        <dbReference type="Pfam" id="PF21173"/>
    </source>
</evidence>
<organism evidence="8 9">
    <name type="scientific">Roseimaritima multifibrata</name>
    <dbReference type="NCBI Taxonomy" id="1930274"/>
    <lineage>
        <taxon>Bacteria</taxon>
        <taxon>Pseudomonadati</taxon>
        <taxon>Planctomycetota</taxon>
        <taxon>Planctomycetia</taxon>
        <taxon>Pirellulales</taxon>
        <taxon>Pirellulaceae</taxon>
        <taxon>Roseimaritima</taxon>
    </lineage>
</organism>
<sequence>MTSKPDYSKLRASLEKELADLVARAVEIDDDLSDPANEDWEDRAAETEGDEVAESIGNLALKEIDQIKHALHQIDMGTYGKCTRCGKTIPKARLEAIPYATTCTSCA</sequence>
<dbReference type="PANTHER" id="PTHR33823:SF4">
    <property type="entry name" value="GENERAL STRESS PROTEIN 16O"/>
    <property type="match status" value="1"/>
</dbReference>
<dbReference type="KEGG" id="rml:FF011L_33860"/>
<dbReference type="OrthoDB" id="9811543at2"/>
<dbReference type="InterPro" id="IPR000962">
    <property type="entry name" value="Znf_DskA_TraR"/>
</dbReference>
<feature type="domain" description="Zinc finger DksA/TraR C4-type" evidence="6">
    <location>
        <begin position="77"/>
        <end position="107"/>
    </location>
</feature>
<evidence type="ECO:0000313" key="8">
    <source>
        <dbReference type="EMBL" id="QDS94607.1"/>
    </source>
</evidence>
<dbReference type="SUPFAM" id="SSF57716">
    <property type="entry name" value="Glucocorticoid receptor-like (DNA-binding domain)"/>
    <property type="match status" value="1"/>
</dbReference>
<gene>
    <name evidence="8" type="primary">yocK_2</name>
    <name evidence="8" type="ORF">FF011L_33860</name>
</gene>
<reference evidence="8 9" key="1">
    <citation type="submission" date="2019-02" db="EMBL/GenBank/DDBJ databases">
        <title>Deep-cultivation of Planctomycetes and their phenomic and genomic characterization uncovers novel biology.</title>
        <authorList>
            <person name="Wiegand S."/>
            <person name="Jogler M."/>
            <person name="Boedeker C."/>
            <person name="Pinto D."/>
            <person name="Vollmers J."/>
            <person name="Rivas-Marin E."/>
            <person name="Kohn T."/>
            <person name="Peeters S.H."/>
            <person name="Heuer A."/>
            <person name="Rast P."/>
            <person name="Oberbeckmann S."/>
            <person name="Bunk B."/>
            <person name="Jeske O."/>
            <person name="Meyerdierks A."/>
            <person name="Storesund J.E."/>
            <person name="Kallscheuer N."/>
            <person name="Luecker S."/>
            <person name="Lage O.M."/>
            <person name="Pohl T."/>
            <person name="Merkel B.J."/>
            <person name="Hornburger P."/>
            <person name="Mueller R.-W."/>
            <person name="Bruemmer F."/>
            <person name="Labrenz M."/>
            <person name="Spormann A.M."/>
            <person name="Op den Camp H."/>
            <person name="Overmann J."/>
            <person name="Amann R."/>
            <person name="Jetten M.S.M."/>
            <person name="Mascher T."/>
            <person name="Medema M.H."/>
            <person name="Devos D.P."/>
            <person name="Kaster A.-K."/>
            <person name="Ovreas L."/>
            <person name="Rohde M."/>
            <person name="Galperin M.Y."/>
            <person name="Jogler C."/>
        </authorList>
    </citation>
    <scope>NUCLEOTIDE SEQUENCE [LARGE SCALE GENOMIC DNA]</scope>
    <source>
        <strain evidence="8 9">FF011L</strain>
    </source>
</reference>
<dbReference type="InterPro" id="IPR037187">
    <property type="entry name" value="DnaK_N"/>
</dbReference>
<dbReference type="SUPFAM" id="SSF109635">
    <property type="entry name" value="DnaK suppressor protein DksA, alpha-hairpin domain"/>
    <property type="match status" value="1"/>
</dbReference>
<accession>A0A517MII9</accession>
<dbReference type="InterPro" id="IPR048487">
    <property type="entry name" value="DksA-like_N"/>
</dbReference>
<dbReference type="Pfam" id="PF01258">
    <property type="entry name" value="zf-dskA_traR"/>
    <property type="match status" value="1"/>
</dbReference>
<feature type="domain" description="DnaK suppressor protein-like N-terminal" evidence="7">
    <location>
        <begin position="12"/>
        <end position="74"/>
    </location>
</feature>
<dbReference type="Pfam" id="PF21173">
    <property type="entry name" value="DksA-like_N"/>
    <property type="match status" value="1"/>
</dbReference>
<keyword evidence="3" id="KW-0862">Zinc</keyword>
<keyword evidence="9" id="KW-1185">Reference proteome</keyword>